<accession>A0A7T0G239</accession>
<organism evidence="2 3">
    <name type="scientific">Candidatus Nitronauta litoralis</name>
    <dbReference type="NCBI Taxonomy" id="2705533"/>
    <lineage>
        <taxon>Bacteria</taxon>
        <taxon>Pseudomonadati</taxon>
        <taxon>Nitrospinota/Tectimicrobiota group</taxon>
        <taxon>Nitrospinota</taxon>
        <taxon>Nitrospinia</taxon>
        <taxon>Nitrospinales</taxon>
        <taxon>Nitrospinaceae</taxon>
        <taxon>Candidatus Nitronauta</taxon>
    </lineage>
</organism>
<name>A0A7T0G239_9BACT</name>
<sequence length="217" mass="24561">MIPAGQFIFGADPSSNLSSFMSDTTSSQNASPSQTGNLPSFYLDKYEVTYGDFIRFKPKAKYPDGRVDHPIRGVSWYEAEAYCFWLNKRLPTELEWEKAARGSEGFVFVWGNEFNKEKANFGKAVKRVGSFPEDKSVFGIFDLNGNVSEWTASVYEPYPGSTYKDPNFGKKLRVVRGGAYNKREHGFLQVFATLSFRNPVPPTMRSWDTGFRCALSK</sequence>
<dbReference type="AlphaFoldDB" id="A0A7T0G239"/>
<feature type="domain" description="Sulfatase-modifying factor enzyme-like" evidence="1">
    <location>
        <begin position="2"/>
        <end position="214"/>
    </location>
</feature>
<dbReference type="EMBL" id="CP048685">
    <property type="protein sequence ID" value="QPJ63858.1"/>
    <property type="molecule type" value="Genomic_DNA"/>
</dbReference>
<proteinExistence type="predicted"/>
<dbReference type="Gene3D" id="3.90.1580.10">
    <property type="entry name" value="paralog of FGE (formylglycine-generating enzyme)"/>
    <property type="match status" value="1"/>
</dbReference>
<evidence type="ECO:0000313" key="3">
    <source>
        <dbReference type="Proteomes" id="UP000594688"/>
    </source>
</evidence>
<evidence type="ECO:0000259" key="1">
    <source>
        <dbReference type="Pfam" id="PF03781"/>
    </source>
</evidence>
<dbReference type="PANTHER" id="PTHR23150">
    <property type="entry name" value="SULFATASE MODIFYING FACTOR 1, 2"/>
    <property type="match status" value="1"/>
</dbReference>
<dbReference type="PANTHER" id="PTHR23150:SF19">
    <property type="entry name" value="FORMYLGLYCINE-GENERATING ENZYME"/>
    <property type="match status" value="1"/>
</dbReference>
<dbReference type="Pfam" id="PF03781">
    <property type="entry name" value="FGE-sulfatase"/>
    <property type="match status" value="1"/>
</dbReference>
<dbReference type="Proteomes" id="UP000594688">
    <property type="component" value="Chromosome"/>
</dbReference>
<dbReference type="InterPro" id="IPR042095">
    <property type="entry name" value="SUMF_sf"/>
</dbReference>
<dbReference type="KEGG" id="nli:G3M70_16710"/>
<gene>
    <name evidence="2" type="ORF">G3M70_16710</name>
</gene>
<dbReference type="GO" id="GO:0120147">
    <property type="term" value="F:formylglycine-generating oxidase activity"/>
    <property type="evidence" value="ECO:0007669"/>
    <property type="project" value="TreeGrafter"/>
</dbReference>
<reference evidence="2 3" key="1">
    <citation type="submission" date="2020-02" db="EMBL/GenBank/DDBJ databases">
        <title>Genomic and physiological characterization of two novel Nitrospinaceae genera.</title>
        <authorList>
            <person name="Mueller A.J."/>
            <person name="Jung M.-Y."/>
            <person name="Strachan C.R."/>
            <person name="Herbold C.W."/>
            <person name="Kirkegaard R.H."/>
            <person name="Daims H."/>
        </authorList>
    </citation>
    <scope>NUCLEOTIDE SEQUENCE [LARGE SCALE GENOMIC DNA]</scope>
    <source>
        <strain evidence="2">EB</strain>
    </source>
</reference>
<evidence type="ECO:0000313" key="2">
    <source>
        <dbReference type="EMBL" id="QPJ63858.1"/>
    </source>
</evidence>
<dbReference type="InterPro" id="IPR016187">
    <property type="entry name" value="CTDL_fold"/>
</dbReference>
<protein>
    <submittedName>
        <fullName evidence="2">Formylglycine-generating enzyme family protein</fullName>
    </submittedName>
</protein>
<dbReference type="SUPFAM" id="SSF56436">
    <property type="entry name" value="C-type lectin-like"/>
    <property type="match status" value="1"/>
</dbReference>
<dbReference type="InterPro" id="IPR005532">
    <property type="entry name" value="SUMF_dom"/>
</dbReference>
<dbReference type="InterPro" id="IPR051043">
    <property type="entry name" value="Sulfatase_Mod_Factor_Kinase"/>
</dbReference>